<organism evidence="2 3">
    <name type="scientific">Hibiscus sabdariffa</name>
    <name type="common">roselle</name>
    <dbReference type="NCBI Taxonomy" id="183260"/>
    <lineage>
        <taxon>Eukaryota</taxon>
        <taxon>Viridiplantae</taxon>
        <taxon>Streptophyta</taxon>
        <taxon>Embryophyta</taxon>
        <taxon>Tracheophyta</taxon>
        <taxon>Spermatophyta</taxon>
        <taxon>Magnoliopsida</taxon>
        <taxon>eudicotyledons</taxon>
        <taxon>Gunneridae</taxon>
        <taxon>Pentapetalae</taxon>
        <taxon>rosids</taxon>
        <taxon>malvids</taxon>
        <taxon>Malvales</taxon>
        <taxon>Malvaceae</taxon>
        <taxon>Malvoideae</taxon>
        <taxon>Hibiscus</taxon>
    </lineage>
</organism>
<feature type="signal peptide" evidence="1">
    <location>
        <begin position="1"/>
        <end position="23"/>
    </location>
</feature>
<dbReference type="EMBL" id="JBBPBM010000031">
    <property type="protein sequence ID" value="KAK8534636.1"/>
    <property type="molecule type" value="Genomic_DNA"/>
</dbReference>
<gene>
    <name evidence="2" type="ORF">V6N12_057280</name>
</gene>
<name>A0ABR2DCA4_9ROSI</name>
<evidence type="ECO:0000313" key="3">
    <source>
        <dbReference type="Proteomes" id="UP001472677"/>
    </source>
</evidence>
<dbReference type="Proteomes" id="UP001472677">
    <property type="component" value="Unassembled WGS sequence"/>
</dbReference>
<comment type="caution">
    <text evidence="2">The sequence shown here is derived from an EMBL/GenBank/DDBJ whole genome shotgun (WGS) entry which is preliminary data.</text>
</comment>
<accession>A0ABR2DCA4</accession>
<proteinExistence type="predicted"/>
<evidence type="ECO:0000256" key="1">
    <source>
        <dbReference type="SAM" id="SignalP"/>
    </source>
</evidence>
<keyword evidence="1" id="KW-0732">Signal</keyword>
<keyword evidence="3" id="KW-1185">Reference proteome</keyword>
<sequence length="69" mass="8085">MISVLSFFDEFFLLLACMYDGHTMEEQGPSDMRLGSVERLRLQWWRVQGLRQARSEPLDQFGSNDLENS</sequence>
<reference evidence="2 3" key="1">
    <citation type="journal article" date="2024" name="G3 (Bethesda)">
        <title>Genome assembly of Hibiscus sabdariffa L. provides insights into metabolisms of medicinal natural products.</title>
        <authorList>
            <person name="Kim T."/>
        </authorList>
    </citation>
    <scope>NUCLEOTIDE SEQUENCE [LARGE SCALE GENOMIC DNA]</scope>
    <source>
        <strain evidence="2">TK-2024</strain>
        <tissue evidence="2">Old leaves</tissue>
    </source>
</reference>
<evidence type="ECO:0000313" key="2">
    <source>
        <dbReference type="EMBL" id="KAK8534636.1"/>
    </source>
</evidence>
<protein>
    <submittedName>
        <fullName evidence="2">Uncharacterized protein</fullName>
    </submittedName>
</protein>
<feature type="chain" id="PRO_5045044712" evidence="1">
    <location>
        <begin position="24"/>
        <end position="69"/>
    </location>
</feature>